<accession>A0A0D8XPL8</accession>
<sequence>MSGSVTLLARKLNQFCISRPLHGFHDTALSHLPPAFLLNSGKVSKTEVLSGDLPNLAVASKSRFYELPALENARRVYTFPTLYKSSVVAPAPLLTQILEKMDPLPNIAPIEAPSRSLPTFIQLLPRLITIRRKKMKKHKRLKRYDRDFFKYQKRHREKKLRAEREFIRRMKAHLTELESFDAEKYVEETIAAAKKEWEAEFAPSGRKLYPHWSQLMSLEELYDLPKSDYIDKKAGYASEEDLKKIKELKLEYEKKFRNA</sequence>
<evidence type="ECO:0000313" key="2">
    <source>
        <dbReference type="Proteomes" id="UP000053766"/>
    </source>
</evidence>
<reference evidence="2" key="2">
    <citation type="journal article" date="2016" name="Sci. Rep.">
        <title>Dictyocaulus viviparus genome, variome and transcriptome elucidate lungworm biology and support future intervention.</title>
        <authorList>
            <person name="McNulty S.N."/>
            <person name="Strube C."/>
            <person name="Rosa B.A."/>
            <person name="Martin J.C."/>
            <person name="Tyagi R."/>
            <person name="Choi Y.J."/>
            <person name="Wang Q."/>
            <person name="Hallsworth Pepin K."/>
            <person name="Zhang X."/>
            <person name="Ozersky P."/>
            <person name="Wilson R.K."/>
            <person name="Sternberg P.W."/>
            <person name="Gasser R.B."/>
            <person name="Mitreva M."/>
        </authorList>
    </citation>
    <scope>NUCLEOTIDE SEQUENCE [LARGE SCALE GENOMIC DNA]</scope>
    <source>
        <strain evidence="2">HannoverDv2000</strain>
    </source>
</reference>
<gene>
    <name evidence="1" type="ORF">DICVIV_08293</name>
</gene>
<dbReference type="Proteomes" id="UP000053766">
    <property type="component" value="Unassembled WGS sequence"/>
</dbReference>
<dbReference type="AlphaFoldDB" id="A0A0D8XPL8"/>
<organism evidence="1 2">
    <name type="scientific">Dictyocaulus viviparus</name>
    <name type="common">Bovine lungworm</name>
    <dbReference type="NCBI Taxonomy" id="29172"/>
    <lineage>
        <taxon>Eukaryota</taxon>
        <taxon>Metazoa</taxon>
        <taxon>Ecdysozoa</taxon>
        <taxon>Nematoda</taxon>
        <taxon>Chromadorea</taxon>
        <taxon>Rhabditida</taxon>
        <taxon>Rhabditina</taxon>
        <taxon>Rhabditomorpha</taxon>
        <taxon>Strongyloidea</taxon>
        <taxon>Metastrongylidae</taxon>
        <taxon>Dictyocaulus</taxon>
    </lineage>
</organism>
<proteinExistence type="predicted"/>
<dbReference type="EMBL" id="KN716394">
    <property type="protein sequence ID" value="KJH45677.1"/>
    <property type="molecule type" value="Genomic_DNA"/>
</dbReference>
<name>A0A0D8XPL8_DICVI</name>
<dbReference type="OrthoDB" id="5837974at2759"/>
<reference evidence="1 2" key="1">
    <citation type="submission" date="2013-11" db="EMBL/GenBank/DDBJ databases">
        <title>Draft genome of the bovine lungworm Dictyocaulus viviparus.</title>
        <authorList>
            <person name="Mitreva M."/>
        </authorList>
    </citation>
    <scope>NUCLEOTIDE SEQUENCE [LARGE SCALE GENOMIC DNA]</scope>
    <source>
        <strain evidence="1 2">HannoverDv2000</strain>
    </source>
</reference>
<evidence type="ECO:0008006" key="3">
    <source>
        <dbReference type="Google" id="ProtNLM"/>
    </source>
</evidence>
<protein>
    <recommendedName>
        <fullName evidence="3">Mitochondrial mRNA-processing protein COX24 C-terminal domain-containing protein</fullName>
    </recommendedName>
</protein>
<keyword evidence="2" id="KW-1185">Reference proteome</keyword>
<dbReference type="STRING" id="29172.A0A0D8XPL8"/>
<evidence type="ECO:0000313" key="1">
    <source>
        <dbReference type="EMBL" id="KJH45677.1"/>
    </source>
</evidence>